<organism evidence="2 3">
    <name type="scientific">Nitrobacter winogradskyi</name>
    <name type="common">Nitrobacter agilis</name>
    <dbReference type="NCBI Taxonomy" id="913"/>
    <lineage>
        <taxon>Bacteria</taxon>
        <taxon>Pseudomonadati</taxon>
        <taxon>Pseudomonadota</taxon>
        <taxon>Alphaproteobacteria</taxon>
        <taxon>Hyphomicrobiales</taxon>
        <taxon>Nitrobacteraceae</taxon>
        <taxon>Nitrobacter</taxon>
    </lineage>
</organism>
<dbReference type="AlphaFoldDB" id="A0A4Y3WFH9"/>
<dbReference type="EMBL" id="BJNF01000124">
    <property type="protein sequence ID" value="GEC17624.1"/>
    <property type="molecule type" value="Genomic_DNA"/>
</dbReference>
<protein>
    <submittedName>
        <fullName evidence="2">Uncharacterized protein</fullName>
    </submittedName>
</protein>
<feature type="region of interest" description="Disordered" evidence="1">
    <location>
        <begin position="54"/>
        <end position="74"/>
    </location>
</feature>
<feature type="compositionally biased region" description="Basic and acidic residues" evidence="1">
    <location>
        <begin position="98"/>
        <end position="111"/>
    </location>
</feature>
<feature type="region of interest" description="Disordered" evidence="1">
    <location>
        <begin position="98"/>
        <end position="117"/>
    </location>
</feature>
<evidence type="ECO:0000313" key="2">
    <source>
        <dbReference type="EMBL" id="GEC17624.1"/>
    </source>
</evidence>
<evidence type="ECO:0000256" key="1">
    <source>
        <dbReference type="SAM" id="MobiDB-lite"/>
    </source>
</evidence>
<dbReference type="Proteomes" id="UP000318825">
    <property type="component" value="Unassembled WGS sequence"/>
</dbReference>
<name>A0A4Y3WFH9_NITWI</name>
<sequence>MELKKSYRTNGFESDPTEMPDRLSVVLRFAAQNEGDDIDALLNKGMLPALERMTTKPETESHQHGPADIDGDTGIERAKLDDRDLRKQLKAQQREARKLLEGQSQGDDRQQLKGQGQGDVLEGGFLLAMSEDYDVDEAEKRAHPYHQVLDALRLLLNEGMTKKRADRSVEQERVLGWTRERFNLDEDETIMVSELPCSDPGCPPVETHVVFWTQSGRQHFKVYKPLAEVAADDLLDWQA</sequence>
<gene>
    <name evidence="2" type="ORF">NWI01_35160</name>
</gene>
<evidence type="ECO:0000313" key="3">
    <source>
        <dbReference type="Proteomes" id="UP000318825"/>
    </source>
</evidence>
<reference evidence="2 3" key="1">
    <citation type="submission" date="2019-06" db="EMBL/GenBank/DDBJ databases">
        <title>Whole genome shotgun sequence of Nitrobacter winogradskyi NBRC 14297.</title>
        <authorList>
            <person name="Hosoyama A."/>
            <person name="Uohara A."/>
            <person name="Ohji S."/>
            <person name="Ichikawa N."/>
        </authorList>
    </citation>
    <scope>NUCLEOTIDE SEQUENCE [LARGE SCALE GENOMIC DNA]</scope>
    <source>
        <strain evidence="2 3">NBRC 14297</strain>
    </source>
</reference>
<feature type="compositionally biased region" description="Basic and acidic residues" evidence="1">
    <location>
        <begin position="54"/>
        <end position="67"/>
    </location>
</feature>
<proteinExistence type="predicted"/>
<accession>A0A4Y3WFH9</accession>
<comment type="caution">
    <text evidence="2">The sequence shown here is derived from an EMBL/GenBank/DDBJ whole genome shotgun (WGS) entry which is preliminary data.</text>
</comment>